<dbReference type="InterPro" id="IPR011990">
    <property type="entry name" value="TPR-like_helical_dom_sf"/>
</dbReference>
<evidence type="ECO:0000256" key="2">
    <source>
        <dbReference type="SAM" id="MobiDB-lite"/>
    </source>
</evidence>
<comment type="caution">
    <text evidence="4">The sequence shown here is derived from an EMBL/GenBank/DDBJ whole genome shotgun (WGS) entry which is preliminary data.</text>
</comment>
<reference evidence="4" key="1">
    <citation type="submission" date="2022-05" db="EMBL/GenBank/DDBJ databases">
        <authorList>
            <person name="Jo J.-H."/>
            <person name="Im W.-T."/>
        </authorList>
    </citation>
    <scope>NUCLEOTIDE SEQUENCE</scope>
    <source>
        <strain evidence="4">SE158</strain>
    </source>
</reference>
<evidence type="ECO:0000313" key="4">
    <source>
        <dbReference type="EMBL" id="MCL6682511.1"/>
    </source>
</evidence>
<dbReference type="EMBL" id="JAMGBD010000001">
    <property type="protein sequence ID" value="MCL6682511.1"/>
    <property type="molecule type" value="Genomic_DNA"/>
</dbReference>
<feature type="compositionally biased region" description="Polar residues" evidence="2">
    <location>
        <begin position="25"/>
        <end position="38"/>
    </location>
</feature>
<protein>
    <submittedName>
        <fullName evidence="4">Tetratricopeptide repeat protein</fullName>
    </submittedName>
</protein>
<evidence type="ECO:0000256" key="1">
    <source>
        <dbReference type="PROSITE-ProRule" id="PRU00339"/>
    </source>
</evidence>
<dbReference type="SUPFAM" id="SSF48452">
    <property type="entry name" value="TPR-like"/>
    <property type="match status" value="2"/>
</dbReference>
<keyword evidence="5" id="KW-1185">Reference proteome</keyword>
<dbReference type="RefSeq" id="WP_249846479.1">
    <property type="nucleotide sequence ID" value="NZ_JAMGBD010000001.1"/>
</dbReference>
<dbReference type="Gene3D" id="1.25.40.10">
    <property type="entry name" value="Tetratricopeptide repeat domain"/>
    <property type="match status" value="1"/>
</dbReference>
<feature type="repeat" description="TPR" evidence="1">
    <location>
        <begin position="147"/>
        <end position="180"/>
    </location>
</feature>
<accession>A0ABT0RIR0</accession>
<keyword evidence="3" id="KW-0732">Signal</keyword>
<feature type="region of interest" description="Disordered" evidence="2">
    <location>
        <begin position="24"/>
        <end position="64"/>
    </location>
</feature>
<keyword evidence="1" id="KW-0802">TPR repeat</keyword>
<feature type="signal peptide" evidence="3">
    <location>
        <begin position="1"/>
        <end position="23"/>
    </location>
</feature>
<evidence type="ECO:0000256" key="3">
    <source>
        <dbReference type="SAM" id="SignalP"/>
    </source>
</evidence>
<gene>
    <name evidence="4" type="ORF">LZ536_01140</name>
</gene>
<dbReference type="InterPro" id="IPR019734">
    <property type="entry name" value="TPR_rpt"/>
</dbReference>
<proteinExistence type="predicted"/>
<dbReference type="PROSITE" id="PS50005">
    <property type="entry name" value="TPR"/>
    <property type="match status" value="1"/>
</dbReference>
<name>A0ABT0RIR0_9SPHN</name>
<sequence>MRISTYALASALAALTLAAPATAQRVEQSKNTQTSIRGQSGGAASKSEEKAEEQQSADKLSTGRKLDISKKARPAIIELQNAVIANDTANIPAKLAAAQAVAQSADDKYAIAINQIKAATNANDLAGMKAGIDALKASSGAEPADLASRYNNLGKRYYDAKQLDPAVAAFESTLAVDANNSDALKMLASVRNDQGRPADAASLMGKSLAAMKAAGHKPSENDYKFAAKVAFASKSPASDDITRGLLTDYPTQGNWRTVLGIYRDANRLQGDSKVDVLRLASAANALQGDGDYFAYVNELVMLGYLNEAKTVVDQASAAKAIDPNKQVFKQFAAKLATAPSRATIDSVAKTALAGPPQKAMDAGNALYGVGAYAEAAPYYKAVAAKGGAAANEANLRLGMALARSGDKVGAAAALNAVTGSQAGIAKFWLIWLNSQG</sequence>
<evidence type="ECO:0000313" key="5">
    <source>
        <dbReference type="Proteomes" id="UP001165363"/>
    </source>
</evidence>
<organism evidence="4 5">
    <name type="scientific">Sphingomonas alba</name>
    <dbReference type="NCBI Taxonomy" id="2908208"/>
    <lineage>
        <taxon>Bacteria</taxon>
        <taxon>Pseudomonadati</taxon>
        <taxon>Pseudomonadota</taxon>
        <taxon>Alphaproteobacteria</taxon>
        <taxon>Sphingomonadales</taxon>
        <taxon>Sphingomonadaceae</taxon>
        <taxon>Sphingomonas</taxon>
    </lineage>
</organism>
<feature type="chain" id="PRO_5045562212" evidence="3">
    <location>
        <begin position="24"/>
        <end position="436"/>
    </location>
</feature>
<dbReference type="Proteomes" id="UP001165363">
    <property type="component" value="Unassembled WGS sequence"/>
</dbReference>